<comment type="cofactor">
    <cofactor evidence="1">
        <name>Mn(2+)</name>
        <dbReference type="ChEBI" id="CHEBI:29035"/>
    </cofactor>
</comment>
<dbReference type="HOGENOM" id="CLU_004735_1_0_1"/>
<dbReference type="GO" id="GO:0042162">
    <property type="term" value="F:telomeric DNA binding"/>
    <property type="evidence" value="ECO:0007669"/>
    <property type="project" value="TreeGrafter"/>
</dbReference>
<dbReference type="Proteomes" id="UP000030746">
    <property type="component" value="Unassembled WGS sequence"/>
</dbReference>
<dbReference type="OrthoDB" id="2017974at2759"/>
<dbReference type="InterPro" id="IPR011990">
    <property type="entry name" value="TPR-like_helical_dom_sf"/>
</dbReference>
<feature type="region of interest" description="Disordered" evidence="17">
    <location>
        <begin position="243"/>
        <end position="265"/>
    </location>
</feature>
<dbReference type="AlphaFoldDB" id="V4AAJ5"/>
<dbReference type="KEGG" id="lgi:LOTGIDRAFT_225561"/>
<evidence type="ECO:0000259" key="18">
    <source>
        <dbReference type="SMART" id="SM00670"/>
    </source>
</evidence>
<evidence type="ECO:0000256" key="4">
    <source>
        <dbReference type="ARBA" id="ARBA00004604"/>
    </source>
</evidence>
<comment type="subcellular location">
    <subcellularLocation>
        <location evidence="3">Chromosome</location>
        <location evidence="3">Telomere</location>
    </subcellularLocation>
    <subcellularLocation>
        <location evidence="2">Cytoplasm</location>
        <location evidence="2">Cytosol</location>
    </subcellularLocation>
    <subcellularLocation>
        <location evidence="4">Nucleus</location>
        <location evidence="4">Nucleolus</location>
    </subcellularLocation>
</comment>
<accession>V4AAJ5</accession>
<dbReference type="Gene3D" id="3.40.50.1010">
    <property type="entry name" value="5'-nuclease"/>
    <property type="match status" value="1"/>
</dbReference>
<feature type="domain" description="PIN" evidence="18">
    <location>
        <begin position="648"/>
        <end position="802"/>
    </location>
</feature>
<dbReference type="GO" id="GO:0016787">
    <property type="term" value="F:hydrolase activity"/>
    <property type="evidence" value="ECO:0007669"/>
    <property type="project" value="UniProtKB-KW"/>
</dbReference>
<evidence type="ECO:0000256" key="11">
    <source>
        <dbReference type="ARBA" id="ARBA00023161"/>
    </source>
</evidence>
<sequence>MSKHRCQVVAQQLLHEALQIDNQLSHIVACRINGEEGWRNLHRMRHELKGRLQQVLLLDPSLANKHNIEQLLWKSAYYQVIEVFRKNLTEEHDENMKTQLLQILQEGTDFFEGLVKRMQSVYSFDLETFLDSNQLPPENLNRTVKLCLMISQKLLICLGDISRYREQANETTNYGRARSWYMKAQQLAPKNGRPYNQLAILALYTRRKLDAVYYYMRSLAASNPFITARESLMSLFDEARKKSETVERKKTEEKELKKKKMEQNEKTNKHRIEIWISSDGSSTENQADVDSQEEDLSQLSGIELNKRFVLSFLIVHGKLFTKIGMELFAESCSQMLQEFDVLLHHSPCVISSHRLIQLMAINMFAIENTALKDESLEDSCRSLLQDYAVQMGLDMFGLLATRCSQLMATHLQSSEYPASLMNEDLHQLTPGLKVWTDWMMCHSGLWNPAPTPRPPDVGPLIDPWKCTADLCNILKDVDTSHIKLYRHKKENCDAIILNEDNLMAGFVPMLGAPVESCFVHSTVDKEIARDALRLEKFGLFSDYLCGIEPPMLSYNVETKQYYSIAPVTEGENESVDEQNDYSESEDVIVESEEEIEVISGDEDHVRHLKVKREHLKKKVKEQTKHKENVEALLEKDRHKKIELEIHPRFLVPDTNCFIDQFNNLASILESKKYTIVIPLVVINELDGLSKGSKEAKYDSKEHASMVQQHATTALQYLEAQFQRKHSHLRAQTSKGSILETIAFRSEEIDATVGFGTNDDLILSCCLHYCKDKARDFMPKGKDAPVHLYRDVVLLTDDRNLRLKAHTCNVPVKEVGAFKKWSRIS</sequence>
<keyword evidence="11" id="KW-0866">Nonsense-mediated mRNA decay</keyword>
<evidence type="ECO:0000313" key="20">
    <source>
        <dbReference type="Proteomes" id="UP000030746"/>
    </source>
</evidence>
<proteinExistence type="predicted"/>
<evidence type="ECO:0000256" key="12">
    <source>
        <dbReference type="ARBA" id="ARBA00023242"/>
    </source>
</evidence>
<evidence type="ECO:0000256" key="2">
    <source>
        <dbReference type="ARBA" id="ARBA00004514"/>
    </source>
</evidence>
<evidence type="ECO:0000256" key="10">
    <source>
        <dbReference type="ARBA" id="ARBA00022895"/>
    </source>
</evidence>
<dbReference type="GO" id="GO:0000184">
    <property type="term" value="P:nuclear-transcribed mRNA catabolic process, nonsense-mediated decay"/>
    <property type="evidence" value="ECO:0007669"/>
    <property type="project" value="UniProtKB-KW"/>
</dbReference>
<evidence type="ECO:0000256" key="3">
    <source>
        <dbReference type="ARBA" id="ARBA00004574"/>
    </source>
</evidence>
<evidence type="ECO:0000256" key="15">
    <source>
        <dbReference type="ARBA" id="ARBA00083388"/>
    </source>
</evidence>
<dbReference type="GO" id="GO:0000781">
    <property type="term" value="C:chromosome, telomeric region"/>
    <property type="evidence" value="ECO:0007669"/>
    <property type="project" value="UniProtKB-SubCell"/>
</dbReference>
<dbReference type="InterPro" id="IPR045153">
    <property type="entry name" value="Est1/Ebs1-like"/>
</dbReference>
<keyword evidence="10" id="KW-0779">Telomere</keyword>
<dbReference type="PANTHER" id="PTHR15696:SF0">
    <property type="entry name" value="TELOMERASE-BINDING PROTEIN EST1A"/>
    <property type="match status" value="1"/>
</dbReference>
<evidence type="ECO:0000256" key="1">
    <source>
        <dbReference type="ARBA" id="ARBA00001936"/>
    </source>
</evidence>
<evidence type="ECO:0000256" key="13">
    <source>
        <dbReference type="ARBA" id="ARBA00069784"/>
    </source>
</evidence>
<evidence type="ECO:0000256" key="6">
    <source>
        <dbReference type="ARBA" id="ARBA00022490"/>
    </source>
</evidence>
<dbReference type="GO" id="GO:0005730">
    <property type="term" value="C:nucleolus"/>
    <property type="evidence" value="ECO:0007669"/>
    <property type="project" value="UniProtKB-SubCell"/>
</dbReference>
<keyword evidence="9" id="KW-0378">Hydrolase</keyword>
<dbReference type="Pfam" id="PF10373">
    <property type="entry name" value="EST1_DNA_bind"/>
    <property type="match status" value="1"/>
</dbReference>
<dbReference type="Gene3D" id="1.25.40.10">
    <property type="entry name" value="Tetratricopeptide repeat domain"/>
    <property type="match status" value="1"/>
</dbReference>
<reference evidence="19 20" key="1">
    <citation type="journal article" date="2013" name="Nature">
        <title>Insights into bilaterian evolution from three spiralian genomes.</title>
        <authorList>
            <person name="Simakov O."/>
            <person name="Marletaz F."/>
            <person name="Cho S.J."/>
            <person name="Edsinger-Gonzales E."/>
            <person name="Havlak P."/>
            <person name="Hellsten U."/>
            <person name="Kuo D.H."/>
            <person name="Larsson T."/>
            <person name="Lv J."/>
            <person name="Arendt D."/>
            <person name="Savage R."/>
            <person name="Osoegawa K."/>
            <person name="de Jong P."/>
            <person name="Grimwood J."/>
            <person name="Chapman J.A."/>
            <person name="Shapiro H."/>
            <person name="Aerts A."/>
            <person name="Otillar R.P."/>
            <person name="Terry A.Y."/>
            <person name="Boore J.L."/>
            <person name="Grigoriev I.V."/>
            <person name="Lindberg D.R."/>
            <person name="Seaver E.C."/>
            <person name="Weisblat D.A."/>
            <person name="Putnam N.H."/>
            <person name="Rokhsar D.S."/>
        </authorList>
    </citation>
    <scope>NUCLEOTIDE SEQUENCE [LARGE SCALE GENOMIC DNA]</scope>
</reference>
<dbReference type="InterPro" id="IPR002716">
    <property type="entry name" value="PIN_dom"/>
</dbReference>
<evidence type="ECO:0000256" key="7">
    <source>
        <dbReference type="ARBA" id="ARBA00022722"/>
    </source>
</evidence>
<evidence type="ECO:0000256" key="9">
    <source>
        <dbReference type="ARBA" id="ARBA00022801"/>
    </source>
</evidence>
<protein>
    <recommendedName>
        <fullName evidence="13">Telomerase-binding protein EST1A</fullName>
    </recommendedName>
    <alternativeName>
        <fullName evidence="15">Ever shorter telomeres 1A</fullName>
    </alternativeName>
    <alternativeName>
        <fullName evidence="14">Nonsense mediated mRNA decay factor SMG6</fullName>
    </alternativeName>
    <alternativeName>
        <fullName evidence="16">Smg-6 homolog</fullName>
    </alternativeName>
</protein>
<dbReference type="GeneID" id="20247292"/>
<dbReference type="GO" id="GO:0005697">
    <property type="term" value="C:telomerase holoenzyme complex"/>
    <property type="evidence" value="ECO:0007669"/>
    <property type="project" value="TreeGrafter"/>
</dbReference>
<keyword evidence="5" id="KW-0158">Chromosome</keyword>
<dbReference type="CTD" id="20247292"/>
<evidence type="ECO:0000313" key="19">
    <source>
        <dbReference type="EMBL" id="ESP00994.1"/>
    </source>
</evidence>
<dbReference type="FunFam" id="1.25.40.10:FF:000094">
    <property type="entry name" value="telomerase-binding protein EST1A isoform X1"/>
    <property type="match status" value="1"/>
</dbReference>
<dbReference type="InterPro" id="IPR029060">
    <property type="entry name" value="PIN-like_dom_sf"/>
</dbReference>
<organism evidence="19 20">
    <name type="scientific">Lottia gigantea</name>
    <name type="common">Giant owl limpet</name>
    <dbReference type="NCBI Taxonomy" id="225164"/>
    <lineage>
        <taxon>Eukaryota</taxon>
        <taxon>Metazoa</taxon>
        <taxon>Spiralia</taxon>
        <taxon>Lophotrochozoa</taxon>
        <taxon>Mollusca</taxon>
        <taxon>Gastropoda</taxon>
        <taxon>Patellogastropoda</taxon>
        <taxon>Lottioidea</taxon>
        <taxon>Lottiidae</taxon>
        <taxon>Lottia</taxon>
    </lineage>
</organism>
<keyword evidence="7" id="KW-0540">Nuclease</keyword>
<dbReference type="InterPro" id="IPR018834">
    <property type="entry name" value="DNA/RNA-bd_Est1-type"/>
</dbReference>
<dbReference type="FunFam" id="3.40.50.1010:FF:000014">
    <property type="entry name" value="telomerase-binding protein EST1A isoform X1"/>
    <property type="match status" value="1"/>
</dbReference>
<dbReference type="CDD" id="cd09885">
    <property type="entry name" value="PIN_Smg6-like"/>
    <property type="match status" value="1"/>
</dbReference>
<evidence type="ECO:0000256" key="5">
    <source>
        <dbReference type="ARBA" id="ARBA00022454"/>
    </source>
</evidence>
<dbReference type="STRING" id="225164.V4AAJ5"/>
<keyword evidence="12" id="KW-0539">Nucleus</keyword>
<dbReference type="SUPFAM" id="SSF88723">
    <property type="entry name" value="PIN domain-like"/>
    <property type="match status" value="1"/>
</dbReference>
<dbReference type="SUPFAM" id="SSF48452">
    <property type="entry name" value="TPR-like"/>
    <property type="match status" value="1"/>
</dbReference>
<keyword evidence="20" id="KW-1185">Reference proteome</keyword>
<dbReference type="GO" id="GO:0005829">
    <property type="term" value="C:cytosol"/>
    <property type="evidence" value="ECO:0007669"/>
    <property type="project" value="UniProtKB-SubCell"/>
</dbReference>
<name>V4AAJ5_LOTGI</name>
<keyword evidence="6" id="KW-0963">Cytoplasm</keyword>
<dbReference type="PANTHER" id="PTHR15696">
    <property type="entry name" value="SMG-7 SUPPRESSOR WITH MORPHOLOGICAL EFFECT ON GENITALIA PROTEIN 7"/>
    <property type="match status" value="1"/>
</dbReference>
<dbReference type="SMART" id="SM00670">
    <property type="entry name" value="PINc"/>
    <property type="match status" value="1"/>
</dbReference>
<dbReference type="Pfam" id="PF10374">
    <property type="entry name" value="EST1"/>
    <property type="match status" value="1"/>
</dbReference>
<dbReference type="OMA" id="CEHKVDV"/>
<evidence type="ECO:0000256" key="16">
    <source>
        <dbReference type="ARBA" id="ARBA00083936"/>
    </source>
</evidence>
<evidence type="ECO:0000256" key="8">
    <source>
        <dbReference type="ARBA" id="ARBA00022759"/>
    </source>
</evidence>
<keyword evidence="8" id="KW-0255">Endonuclease</keyword>
<gene>
    <name evidence="19" type="ORF">LOTGIDRAFT_225561</name>
</gene>
<dbReference type="GO" id="GO:0004519">
    <property type="term" value="F:endonuclease activity"/>
    <property type="evidence" value="ECO:0007669"/>
    <property type="project" value="UniProtKB-KW"/>
</dbReference>
<dbReference type="Pfam" id="PF13638">
    <property type="entry name" value="PIN_4"/>
    <property type="match status" value="1"/>
</dbReference>
<dbReference type="RefSeq" id="XP_009048355.1">
    <property type="nucleotide sequence ID" value="XM_009050107.1"/>
</dbReference>
<evidence type="ECO:0000256" key="14">
    <source>
        <dbReference type="ARBA" id="ARBA00078075"/>
    </source>
</evidence>
<dbReference type="EMBL" id="KB200592">
    <property type="protein sequence ID" value="ESP00994.1"/>
    <property type="molecule type" value="Genomic_DNA"/>
</dbReference>
<dbReference type="GO" id="GO:0070034">
    <property type="term" value="F:telomerase RNA binding"/>
    <property type="evidence" value="ECO:0007669"/>
    <property type="project" value="TreeGrafter"/>
</dbReference>
<evidence type="ECO:0000256" key="17">
    <source>
        <dbReference type="SAM" id="MobiDB-lite"/>
    </source>
</evidence>
<dbReference type="InterPro" id="IPR019458">
    <property type="entry name" value="Est1-like_N"/>
</dbReference>